<dbReference type="GO" id="GO:0006355">
    <property type="term" value="P:regulation of DNA-templated transcription"/>
    <property type="evidence" value="ECO:0007669"/>
    <property type="project" value="InterPro"/>
</dbReference>
<dbReference type="SMART" id="SM00421">
    <property type="entry name" value="HTH_LUXR"/>
    <property type="match status" value="1"/>
</dbReference>
<dbReference type="SUPFAM" id="SSF46894">
    <property type="entry name" value="C-terminal effector domain of the bipartite response regulators"/>
    <property type="match status" value="1"/>
</dbReference>
<protein>
    <submittedName>
        <fullName evidence="7">Transcriptional regulatory protein DegU</fullName>
    </submittedName>
</protein>
<dbReference type="InterPro" id="IPR011006">
    <property type="entry name" value="CheY-like_superfamily"/>
</dbReference>
<feature type="domain" description="Response regulatory" evidence="6">
    <location>
        <begin position="6"/>
        <end position="122"/>
    </location>
</feature>
<evidence type="ECO:0000256" key="4">
    <source>
        <dbReference type="ARBA" id="ARBA00023163"/>
    </source>
</evidence>
<dbReference type="PROSITE" id="PS00622">
    <property type="entry name" value="HTH_LUXR_1"/>
    <property type="match status" value="1"/>
</dbReference>
<dbReference type="GO" id="GO:0000160">
    <property type="term" value="P:phosphorelay signal transduction system"/>
    <property type="evidence" value="ECO:0007669"/>
    <property type="project" value="InterPro"/>
</dbReference>
<dbReference type="GO" id="GO:0003677">
    <property type="term" value="F:DNA binding"/>
    <property type="evidence" value="ECO:0007669"/>
    <property type="project" value="UniProtKB-KW"/>
</dbReference>
<evidence type="ECO:0000256" key="1">
    <source>
        <dbReference type="ARBA" id="ARBA00022553"/>
    </source>
</evidence>
<dbReference type="InterPro" id="IPR039420">
    <property type="entry name" value="WalR-like"/>
</dbReference>
<organism evidence="7">
    <name type="scientific">bioreactor metagenome</name>
    <dbReference type="NCBI Taxonomy" id="1076179"/>
    <lineage>
        <taxon>unclassified sequences</taxon>
        <taxon>metagenomes</taxon>
        <taxon>ecological metagenomes</taxon>
    </lineage>
</organism>
<sequence length="221" mass="24956">MNKKIRILLADDHKIFLDGLKDLLIKEENFSVIAIAENGLEVLELIPQSQPDIIIMDVTMPGLNGIEATRIISKKYPNIKIIALSMHSDKRIISEILSAGARGYILKECSISEFVQGIKTVMEENVYLTPKVSTILLEDYLRLRNEAFHPQENKLSPREAEVLKLLVEGKNTKKIASELSISKNTVDTHRRNIMDKLGCANMAELTRYALREGLVDLDEDL</sequence>
<name>A0A645CUF5_9ZZZZ</name>
<evidence type="ECO:0000313" key="7">
    <source>
        <dbReference type="EMBL" id="MPM80760.1"/>
    </source>
</evidence>
<feature type="domain" description="HTH luxR-type" evidence="5">
    <location>
        <begin position="149"/>
        <end position="213"/>
    </location>
</feature>
<gene>
    <name evidence="7" type="primary">degU_29</name>
    <name evidence="7" type="ORF">SDC9_127810</name>
</gene>
<dbReference type="PROSITE" id="PS50110">
    <property type="entry name" value="RESPONSE_REGULATORY"/>
    <property type="match status" value="1"/>
</dbReference>
<dbReference type="PROSITE" id="PS50043">
    <property type="entry name" value="HTH_LUXR_2"/>
    <property type="match status" value="1"/>
</dbReference>
<evidence type="ECO:0000259" key="5">
    <source>
        <dbReference type="PROSITE" id="PS50043"/>
    </source>
</evidence>
<evidence type="ECO:0000256" key="3">
    <source>
        <dbReference type="ARBA" id="ARBA00023125"/>
    </source>
</evidence>
<dbReference type="Gene3D" id="3.40.50.2300">
    <property type="match status" value="1"/>
</dbReference>
<dbReference type="PRINTS" id="PR00038">
    <property type="entry name" value="HTHLUXR"/>
</dbReference>
<reference evidence="7" key="1">
    <citation type="submission" date="2019-08" db="EMBL/GenBank/DDBJ databases">
        <authorList>
            <person name="Kucharzyk K."/>
            <person name="Murdoch R.W."/>
            <person name="Higgins S."/>
            <person name="Loffler F."/>
        </authorList>
    </citation>
    <scope>NUCLEOTIDE SEQUENCE</scope>
</reference>
<keyword evidence="2" id="KW-0805">Transcription regulation</keyword>
<evidence type="ECO:0000256" key="2">
    <source>
        <dbReference type="ARBA" id="ARBA00023015"/>
    </source>
</evidence>
<dbReference type="PANTHER" id="PTHR43214">
    <property type="entry name" value="TWO-COMPONENT RESPONSE REGULATOR"/>
    <property type="match status" value="1"/>
</dbReference>
<keyword evidence="3" id="KW-0238">DNA-binding</keyword>
<dbReference type="InterPro" id="IPR016032">
    <property type="entry name" value="Sig_transdc_resp-reg_C-effctor"/>
</dbReference>
<comment type="caution">
    <text evidence="7">The sequence shown here is derived from an EMBL/GenBank/DDBJ whole genome shotgun (WGS) entry which is preliminary data.</text>
</comment>
<dbReference type="InterPro" id="IPR058245">
    <property type="entry name" value="NreC/VraR/RcsB-like_REC"/>
</dbReference>
<evidence type="ECO:0000259" key="6">
    <source>
        <dbReference type="PROSITE" id="PS50110"/>
    </source>
</evidence>
<dbReference type="Pfam" id="PF00072">
    <property type="entry name" value="Response_reg"/>
    <property type="match status" value="1"/>
</dbReference>
<dbReference type="PANTHER" id="PTHR43214:SF41">
    <property type="entry name" value="NITRATE_NITRITE RESPONSE REGULATOR PROTEIN NARP"/>
    <property type="match status" value="1"/>
</dbReference>
<dbReference type="InterPro" id="IPR000792">
    <property type="entry name" value="Tscrpt_reg_LuxR_C"/>
</dbReference>
<accession>A0A645CUF5</accession>
<dbReference type="CDD" id="cd17535">
    <property type="entry name" value="REC_NarL-like"/>
    <property type="match status" value="1"/>
</dbReference>
<dbReference type="InterPro" id="IPR001789">
    <property type="entry name" value="Sig_transdc_resp-reg_receiver"/>
</dbReference>
<dbReference type="EMBL" id="VSSQ01030290">
    <property type="protein sequence ID" value="MPM80760.1"/>
    <property type="molecule type" value="Genomic_DNA"/>
</dbReference>
<keyword evidence="4" id="KW-0804">Transcription</keyword>
<dbReference type="SMART" id="SM00448">
    <property type="entry name" value="REC"/>
    <property type="match status" value="1"/>
</dbReference>
<dbReference type="CDD" id="cd06170">
    <property type="entry name" value="LuxR_C_like"/>
    <property type="match status" value="1"/>
</dbReference>
<dbReference type="SUPFAM" id="SSF52172">
    <property type="entry name" value="CheY-like"/>
    <property type="match status" value="1"/>
</dbReference>
<proteinExistence type="predicted"/>
<dbReference type="AlphaFoldDB" id="A0A645CUF5"/>
<keyword evidence="1" id="KW-0597">Phosphoprotein</keyword>
<dbReference type="Pfam" id="PF00196">
    <property type="entry name" value="GerE"/>
    <property type="match status" value="1"/>
</dbReference>